<dbReference type="EMBL" id="BGPR01001527">
    <property type="protein sequence ID" value="GBM56092.1"/>
    <property type="molecule type" value="Genomic_DNA"/>
</dbReference>
<protein>
    <submittedName>
        <fullName evidence="2">Uncharacterized protein</fullName>
    </submittedName>
</protein>
<name>A0A4Y2GQ70_ARAVE</name>
<keyword evidence="3" id="KW-1185">Reference proteome</keyword>
<evidence type="ECO:0000313" key="2">
    <source>
        <dbReference type="EMBL" id="GBM56092.1"/>
    </source>
</evidence>
<gene>
    <name evidence="2" type="ORF">AVEN_187286_1</name>
</gene>
<dbReference type="OrthoDB" id="1099063at2759"/>
<dbReference type="Proteomes" id="UP000499080">
    <property type="component" value="Unassembled WGS sequence"/>
</dbReference>
<comment type="caution">
    <text evidence="2">The sequence shown here is derived from an EMBL/GenBank/DDBJ whole genome shotgun (WGS) entry which is preliminary data.</text>
</comment>
<sequence>MKGTTPELAHPLTKLSHHTGGRKGGPWVCFKVQQAQYTTDLLWNRVSNLEPSVSEANTLPLCHRGQSMIDNGVEDTFLVNLRYDTYEC</sequence>
<feature type="region of interest" description="Disordered" evidence="1">
    <location>
        <begin position="1"/>
        <end position="22"/>
    </location>
</feature>
<proteinExistence type="predicted"/>
<evidence type="ECO:0000313" key="3">
    <source>
        <dbReference type="Proteomes" id="UP000499080"/>
    </source>
</evidence>
<reference evidence="2 3" key="1">
    <citation type="journal article" date="2019" name="Sci. Rep.">
        <title>Orb-weaving spider Araneus ventricosus genome elucidates the spidroin gene catalogue.</title>
        <authorList>
            <person name="Kono N."/>
            <person name="Nakamura H."/>
            <person name="Ohtoshi R."/>
            <person name="Moran D.A.P."/>
            <person name="Shinohara A."/>
            <person name="Yoshida Y."/>
            <person name="Fujiwara M."/>
            <person name="Mori M."/>
            <person name="Tomita M."/>
            <person name="Arakawa K."/>
        </authorList>
    </citation>
    <scope>NUCLEOTIDE SEQUENCE [LARGE SCALE GENOMIC DNA]</scope>
</reference>
<evidence type="ECO:0000256" key="1">
    <source>
        <dbReference type="SAM" id="MobiDB-lite"/>
    </source>
</evidence>
<organism evidence="2 3">
    <name type="scientific">Araneus ventricosus</name>
    <name type="common">Orbweaver spider</name>
    <name type="synonym">Epeira ventricosa</name>
    <dbReference type="NCBI Taxonomy" id="182803"/>
    <lineage>
        <taxon>Eukaryota</taxon>
        <taxon>Metazoa</taxon>
        <taxon>Ecdysozoa</taxon>
        <taxon>Arthropoda</taxon>
        <taxon>Chelicerata</taxon>
        <taxon>Arachnida</taxon>
        <taxon>Araneae</taxon>
        <taxon>Araneomorphae</taxon>
        <taxon>Entelegynae</taxon>
        <taxon>Araneoidea</taxon>
        <taxon>Araneidae</taxon>
        <taxon>Araneus</taxon>
    </lineage>
</organism>
<accession>A0A4Y2GQ70</accession>
<dbReference type="AlphaFoldDB" id="A0A4Y2GQ70"/>